<evidence type="ECO:0000256" key="6">
    <source>
        <dbReference type="ARBA" id="ARBA00047939"/>
    </source>
</evidence>
<proteinExistence type="predicted"/>
<dbReference type="Proteomes" id="UP001597196">
    <property type="component" value="Unassembled WGS sequence"/>
</dbReference>
<keyword evidence="3" id="KW-0547">Nucleotide-binding</keyword>
<comment type="catalytic activity">
    <reaction evidence="7">
        <text>L-tyrosyl-[protein] + ATP = O-(5'-adenylyl)-L-tyrosyl-[protein] + diphosphate</text>
        <dbReference type="Rhea" id="RHEA:54288"/>
        <dbReference type="Rhea" id="RHEA-COMP:10136"/>
        <dbReference type="Rhea" id="RHEA-COMP:13846"/>
        <dbReference type="ChEBI" id="CHEBI:30616"/>
        <dbReference type="ChEBI" id="CHEBI:33019"/>
        <dbReference type="ChEBI" id="CHEBI:46858"/>
        <dbReference type="ChEBI" id="CHEBI:83624"/>
        <dbReference type="EC" id="2.7.7.108"/>
    </reaction>
</comment>
<evidence type="ECO:0000256" key="7">
    <source>
        <dbReference type="ARBA" id="ARBA00048696"/>
    </source>
</evidence>
<dbReference type="RefSeq" id="WP_203628553.1">
    <property type="nucleotide sequence ID" value="NZ_BOLQ01000034.1"/>
</dbReference>
<gene>
    <name evidence="9" type="primary">fic</name>
    <name evidence="9" type="ORF">ACFQ4P_12245</name>
</gene>
<name>A0ABW4CMS2_9LACO</name>
<dbReference type="GO" id="GO:0016779">
    <property type="term" value="F:nucleotidyltransferase activity"/>
    <property type="evidence" value="ECO:0007669"/>
    <property type="project" value="UniProtKB-KW"/>
</dbReference>
<keyword evidence="4" id="KW-0067">ATP-binding</keyword>
<evidence type="ECO:0000256" key="3">
    <source>
        <dbReference type="ARBA" id="ARBA00022741"/>
    </source>
</evidence>
<organism evidence="9 10">
    <name type="scientific">Lacticaseibacillus mingshuiensis</name>
    <dbReference type="NCBI Taxonomy" id="2799574"/>
    <lineage>
        <taxon>Bacteria</taxon>
        <taxon>Bacillati</taxon>
        <taxon>Bacillota</taxon>
        <taxon>Bacilli</taxon>
        <taxon>Lactobacillales</taxon>
        <taxon>Lactobacillaceae</taxon>
        <taxon>Lacticaseibacillus</taxon>
    </lineage>
</organism>
<sequence>MLENKLGLTNAAELHKQEELLTKRRAREMFETGMLDDLEVGTFKGLAGIHHFLFQDVYEFAGKVRNVNLSKGDFQFAPRIYLEQSLAYIDGEPQANFDQIIEKYTAMNIAHPFREGNGRATRIWLDRMLKQGVGQVADWNRIDKTDYLNAMMRSQVSSGELKYLLLNALSDDFSKEVFFKSIDASYDYEGFFEFRTEDLGNDEAQ</sequence>
<dbReference type="PANTHER" id="PTHR39560">
    <property type="entry name" value="PROTEIN ADENYLYLTRANSFERASE FIC-RELATED"/>
    <property type="match status" value="1"/>
</dbReference>
<evidence type="ECO:0000256" key="5">
    <source>
        <dbReference type="ARBA" id="ARBA00034531"/>
    </source>
</evidence>
<evidence type="ECO:0000256" key="1">
    <source>
        <dbReference type="ARBA" id="ARBA00022679"/>
    </source>
</evidence>
<accession>A0ABW4CMS2</accession>
<comment type="catalytic activity">
    <reaction evidence="6">
        <text>L-threonyl-[protein] + ATP = 3-O-(5'-adenylyl)-L-threonyl-[protein] + diphosphate</text>
        <dbReference type="Rhea" id="RHEA:54292"/>
        <dbReference type="Rhea" id="RHEA-COMP:11060"/>
        <dbReference type="Rhea" id="RHEA-COMP:13847"/>
        <dbReference type="ChEBI" id="CHEBI:30013"/>
        <dbReference type="ChEBI" id="CHEBI:30616"/>
        <dbReference type="ChEBI" id="CHEBI:33019"/>
        <dbReference type="ChEBI" id="CHEBI:138113"/>
        <dbReference type="EC" id="2.7.7.108"/>
    </reaction>
</comment>
<dbReference type="SUPFAM" id="SSF140931">
    <property type="entry name" value="Fic-like"/>
    <property type="match status" value="1"/>
</dbReference>
<dbReference type="InterPro" id="IPR036597">
    <property type="entry name" value="Fido-like_dom_sf"/>
</dbReference>
<evidence type="ECO:0000313" key="10">
    <source>
        <dbReference type="Proteomes" id="UP001597196"/>
    </source>
</evidence>
<dbReference type="PROSITE" id="PS51459">
    <property type="entry name" value="FIDO"/>
    <property type="match status" value="1"/>
</dbReference>
<keyword evidence="10" id="KW-1185">Reference proteome</keyword>
<dbReference type="InterPro" id="IPR003812">
    <property type="entry name" value="Fido"/>
</dbReference>
<keyword evidence="2 9" id="KW-0548">Nucleotidyltransferase</keyword>
<evidence type="ECO:0000259" key="8">
    <source>
        <dbReference type="PROSITE" id="PS51459"/>
    </source>
</evidence>
<dbReference type="Pfam" id="PF02661">
    <property type="entry name" value="Fic"/>
    <property type="match status" value="1"/>
</dbReference>
<protein>
    <recommendedName>
        <fullName evidence="5">protein adenylyltransferase</fullName>
        <ecNumber evidence="5">2.7.7.108</ecNumber>
    </recommendedName>
</protein>
<dbReference type="EMBL" id="JBHTOC010000025">
    <property type="protein sequence ID" value="MFD1431006.1"/>
    <property type="molecule type" value="Genomic_DNA"/>
</dbReference>
<dbReference type="PANTHER" id="PTHR39560:SF1">
    <property type="entry name" value="PROTEIN ADENYLYLTRANSFERASE FIC-RELATED"/>
    <property type="match status" value="1"/>
</dbReference>
<reference evidence="10" key="1">
    <citation type="journal article" date="2019" name="Int. J. Syst. Evol. Microbiol.">
        <title>The Global Catalogue of Microorganisms (GCM) 10K type strain sequencing project: providing services to taxonomists for standard genome sequencing and annotation.</title>
        <authorList>
            <consortium name="The Broad Institute Genomics Platform"/>
            <consortium name="The Broad Institute Genome Sequencing Center for Infectious Disease"/>
            <person name="Wu L."/>
            <person name="Ma J."/>
        </authorList>
    </citation>
    <scope>NUCLEOTIDE SEQUENCE [LARGE SCALE GENOMIC DNA]</scope>
    <source>
        <strain evidence="10">CCM 8980</strain>
    </source>
</reference>
<feature type="domain" description="Fido" evidence="8">
    <location>
        <begin position="41"/>
        <end position="167"/>
    </location>
</feature>
<dbReference type="NCBIfam" id="NF046029">
    <property type="entry name" value="ProtAdlyltaseNmFic"/>
    <property type="match status" value="1"/>
</dbReference>
<dbReference type="Gene3D" id="1.10.3290.10">
    <property type="entry name" value="Fido-like domain"/>
    <property type="match status" value="1"/>
</dbReference>
<evidence type="ECO:0000256" key="2">
    <source>
        <dbReference type="ARBA" id="ARBA00022695"/>
    </source>
</evidence>
<evidence type="ECO:0000256" key="4">
    <source>
        <dbReference type="ARBA" id="ARBA00022840"/>
    </source>
</evidence>
<evidence type="ECO:0000313" key="9">
    <source>
        <dbReference type="EMBL" id="MFD1431006.1"/>
    </source>
</evidence>
<keyword evidence="1" id="KW-0808">Transferase</keyword>
<dbReference type="EC" id="2.7.7.108" evidence="5"/>
<comment type="caution">
    <text evidence="9">The sequence shown here is derived from an EMBL/GenBank/DDBJ whole genome shotgun (WGS) entry which is preliminary data.</text>
</comment>